<evidence type="ECO:0000313" key="10">
    <source>
        <dbReference type="EMBL" id="QDQ97640.1"/>
    </source>
</evidence>
<dbReference type="KEGG" id="toy:FO059_10295"/>
<dbReference type="NCBIfam" id="TIGR01726">
    <property type="entry name" value="HEQRo_perm_3TM"/>
    <property type="match status" value="1"/>
</dbReference>
<evidence type="ECO:0000256" key="6">
    <source>
        <dbReference type="ARBA" id="ARBA00023136"/>
    </source>
</evidence>
<comment type="subcellular location">
    <subcellularLocation>
        <location evidence="1 7">Cell membrane</location>
        <topology evidence="1 7">Multi-pass membrane protein</topology>
    </subcellularLocation>
</comment>
<dbReference type="EMBL" id="CP041765">
    <property type="protein sequence ID" value="QDQ97640.1"/>
    <property type="molecule type" value="Genomic_DNA"/>
</dbReference>
<dbReference type="GO" id="GO:0022857">
    <property type="term" value="F:transmembrane transporter activity"/>
    <property type="evidence" value="ECO:0007669"/>
    <property type="project" value="InterPro"/>
</dbReference>
<dbReference type="PROSITE" id="PS50928">
    <property type="entry name" value="ABC_TM1"/>
    <property type="match status" value="1"/>
</dbReference>
<feature type="transmembrane region" description="Helical" evidence="7">
    <location>
        <begin position="115"/>
        <end position="135"/>
    </location>
</feature>
<feature type="region of interest" description="Disordered" evidence="8">
    <location>
        <begin position="271"/>
        <end position="310"/>
    </location>
</feature>
<keyword evidence="5 7" id="KW-1133">Transmembrane helix</keyword>
<evidence type="ECO:0000256" key="2">
    <source>
        <dbReference type="ARBA" id="ARBA00022448"/>
    </source>
</evidence>
<feature type="transmembrane region" description="Helical" evidence="7">
    <location>
        <begin position="239"/>
        <end position="264"/>
    </location>
</feature>
<dbReference type="CDD" id="cd06261">
    <property type="entry name" value="TM_PBP2"/>
    <property type="match status" value="1"/>
</dbReference>
<feature type="transmembrane region" description="Helical" evidence="7">
    <location>
        <begin position="189"/>
        <end position="209"/>
    </location>
</feature>
<protein>
    <submittedName>
        <fullName evidence="10">Amino acid ABC transporter permease</fullName>
    </submittedName>
</protein>
<dbReference type="GO" id="GO:0006865">
    <property type="term" value="P:amino acid transport"/>
    <property type="evidence" value="ECO:0007669"/>
    <property type="project" value="TreeGrafter"/>
</dbReference>
<keyword evidence="4 7" id="KW-0812">Transmembrane</keyword>
<feature type="transmembrane region" description="Helical" evidence="7">
    <location>
        <begin position="74"/>
        <end position="94"/>
    </location>
</feature>
<evidence type="ECO:0000313" key="11">
    <source>
        <dbReference type="Proteomes" id="UP000317344"/>
    </source>
</evidence>
<evidence type="ECO:0000256" key="8">
    <source>
        <dbReference type="SAM" id="MobiDB-lite"/>
    </source>
</evidence>
<dbReference type="GO" id="GO:0043190">
    <property type="term" value="C:ATP-binding cassette (ABC) transporter complex"/>
    <property type="evidence" value="ECO:0007669"/>
    <property type="project" value="InterPro"/>
</dbReference>
<feature type="domain" description="ABC transmembrane type-1" evidence="9">
    <location>
        <begin position="70"/>
        <end position="261"/>
    </location>
</feature>
<evidence type="ECO:0000256" key="4">
    <source>
        <dbReference type="ARBA" id="ARBA00022692"/>
    </source>
</evidence>
<feature type="compositionally biased region" description="Basic and acidic residues" evidence="8">
    <location>
        <begin position="299"/>
        <end position="310"/>
    </location>
</feature>
<proteinExistence type="inferred from homology"/>
<evidence type="ECO:0000256" key="1">
    <source>
        <dbReference type="ARBA" id="ARBA00004651"/>
    </source>
</evidence>
<keyword evidence="6 7" id="KW-0472">Membrane</keyword>
<dbReference type="PANTHER" id="PTHR30614:SF21">
    <property type="entry name" value="AMINO ACID ABC TRANSPORTER PERMEASE"/>
    <property type="match status" value="1"/>
</dbReference>
<dbReference type="Proteomes" id="UP000317344">
    <property type="component" value="Chromosome"/>
</dbReference>
<dbReference type="InterPro" id="IPR043429">
    <property type="entry name" value="ArtM/GltK/GlnP/TcyL/YhdX-like"/>
</dbReference>
<dbReference type="SUPFAM" id="SSF161098">
    <property type="entry name" value="MetI-like"/>
    <property type="match status" value="1"/>
</dbReference>
<reference evidence="10 11" key="2">
    <citation type="submission" date="2019-07" db="EMBL/GenBank/DDBJ databases">
        <authorList>
            <person name="Huang Y."/>
        </authorList>
    </citation>
    <scope>NUCLEOTIDE SEQUENCE [LARGE SCALE GENOMIC DNA]</scope>
    <source>
        <strain evidence="10 11">HY188</strain>
    </source>
</reference>
<evidence type="ECO:0000256" key="3">
    <source>
        <dbReference type="ARBA" id="ARBA00022475"/>
    </source>
</evidence>
<dbReference type="PANTHER" id="PTHR30614">
    <property type="entry name" value="MEMBRANE COMPONENT OF AMINO ACID ABC TRANSPORTER"/>
    <property type="match status" value="1"/>
</dbReference>
<keyword evidence="2 7" id="KW-0813">Transport</keyword>
<accession>A0A516X3J4</accession>
<keyword evidence="3" id="KW-1003">Cell membrane</keyword>
<reference evidence="10 11" key="1">
    <citation type="submission" date="2019-07" db="EMBL/GenBank/DDBJ databases">
        <title>Tomitella cavernea sp. nov., an actinomycete isolated from soil.</title>
        <authorList>
            <person name="Cheng J."/>
        </authorList>
    </citation>
    <scope>NUCLEOTIDE SEQUENCE [LARGE SCALE GENOMIC DNA]</scope>
    <source>
        <strain evidence="10 11">HY188</strain>
    </source>
</reference>
<sequence length="310" mass="33579">MSSEPSVLYDVPGPRARWRYRIVAVVFCLLVVVLVGIAARTLADNGQFEARNWEPFTIGTTWTTYLLPGLKGTLLAAALSIVFALVLGAVLGIGRLSVHRPIRWVCGAIVEVFRAIPVLIMMIFAYQVFAFYGVFPSGQLPLAAVVVGLTLYNGSVIAEILRAGILSLPRGQREAASSLGLRRGQAMRLIELPQAVTAMLPALVSQMVIALKDSALGYQIGFIELIRSGQQSASYYRNFFAALIVVGVIMVAINFALTTFATWLERRLRTRGSGGGRSQEVTPVDADMFDGAPGVDDFAQDRTTGRRPGD</sequence>
<evidence type="ECO:0000256" key="7">
    <source>
        <dbReference type="RuleBase" id="RU363032"/>
    </source>
</evidence>
<dbReference type="AlphaFoldDB" id="A0A516X3J4"/>
<evidence type="ECO:0000259" key="9">
    <source>
        <dbReference type="PROSITE" id="PS50928"/>
    </source>
</evidence>
<dbReference type="Gene3D" id="1.10.3720.10">
    <property type="entry name" value="MetI-like"/>
    <property type="match status" value="1"/>
</dbReference>
<organism evidence="10 11">
    <name type="scientific">Tomitella fengzijianii</name>
    <dbReference type="NCBI Taxonomy" id="2597660"/>
    <lineage>
        <taxon>Bacteria</taxon>
        <taxon>Bacillati</taxon>
        <taxon>Actinomycetota</taxon>
        <taxon>Actinomycetes</taxon>
        <taxon>Mycobacteriales</taxon>
        <taxon>Tomitella</taxon>
    </lineage>
</organism>
<evidence type="ECO:0000256" key="5">
    <source>
        <dbReference type="ARBA" id="ARBA00022989"/>
    </source>
</evidence>
<feature type="transmembrane region" description="Helical" evidence="7">
    <location>
        <begin position="141"/>
        <end position="168"/>
    </location>
</feature>
<feature type="transmembrane region" description="Helical" evidence="7">
    <location>
        <begin position="20"/>
        <end position="43"/>
    </location>
</feature>
<dbReference type="InterPro" id="IPR000515">
    <property type="entry name" value="MetI-like"/>
</dbReference>
<dbReference type="InterPro" id="IPR010065">
    <property type="entry name" value="AA_ABC_transptr_permease_3TM"/>
</dbReference>
<comment type="similarity">
    <text evidence="7">Belongs to the binding-protein-dependent transport system permease family.</text>
</comment>
<dbReference type="OrthoDB" id="4543034at2"/>
<name>A0A516X3J4_9ACTN</name>
<keyword evidence="11" id="KW-1185">Reference proteome</keyword>
<dbReference type="RefSeq" id="WP_143908532.1">
    <property type="nucleotide sequence ID" value="NZ_CP041765.1"/>
</dbReference>
<gene>
    <name evidence="10" type="ORF">FO059_10295</name>
</gene>
<dbReference type="InterPro" id="IPR035906">
    <property type="entry name" value="MetI-like_sf"/>
</dbReference>
<dbReference type="Pfam" id="PF00528">
    <property type="entry name" value="BPD_transp_1"/>
    <property type="match status" value="1"/>
</dbReference>